<keyword evidence="1" id="KW-1133">Transmembrane helix</keyword>
<proteinExistence type="predicted"/>
<evidence type="ECO:0008006" key="4">
    <source>
        <dbReference type="Google" id="ProtNLM"/>
    </source>
</evidence>
<name>A0A367FD16_9ACTN</name>
<feature type="transmembrane region" description="Helical" evidence="1">
    <location>
        <begin position="323"/>
        <end position="343"/>
    </location>
</feature>
<dbReference type="Proteomes" id="UP000253094">
    <property type="component" value="Unassembled WGS sequence"/>
</dbReference>
<reference evidence="2 3" key="1">
    <citation type="submission" date="2018-06" db="EMBL/GenBank/DDBJ databases">
        <title>Sphaerisporangium craniellae sp. nov., isolated from a marine sponge in the South China Sea.</title>
        <authorList>
            <person name="Li L."/>
        </authorList>
    </citation>
    <scope>NUCLEOTIDE SEQUENCE [LARGE SCALE GENOMIC DNA]</scope>
    <source>
        <strain evidence="2 3">CCTCC AA 208026</strain>
    </source>
</reference>
<keyword evidence="1" id="KW-0812">Transmembrane</keyword>
<dbReference type="EMBL" id="QOIL01000014">
    <property type="protein sequence ID" value="RCG28234.1"/>
    <property type="molecule type" value="Genomic_DNA"/>
</dbReference>
<protein>
    <recommendedName>
        <fullName evidence="4">Protein kinase domain-containing protein</fullName>
    </recommendedName>
</protein>
<organism evidence="2 3">
    <name type="scientific">Sphaerisporangium album</name>
    <dbReference type="NCBI Taxonomy" id="509200"/>
    <lineage>
        <taxon>Bacteria</taxon>
        <taxon>Bacillati</taxon>
        <taxon>Actinomycetota</taxon>
        <taxon>Actinomycetes</taxon>
        <taxon>Streptosporangiales</taxon>
        <taxon>Streptosporangiaceae</taxon>
        <taxon>Sphaerisporangium</taxon>
    </lineage>
</organism>
<evidence type="ECO:0000313" key="3">
    <source>
        <dbReference type="Proteomes" id="UP000253094"/>
    </source>
</evidence>
<sequence length="344" mass="36969">MSTGTTRAGWPSVPQRLKEAEIRHAVPGSKGGASTVFTAFGYADRLMYKKYTEPRDPAALDRLVELHAAMDAESAGYARDHMAWPVATVRAADGQVAGLMVIRADMTFHAHLSTSRVRVRDFNYLLYEDRAARVGVPPATVRQKAALLRDLVSVLLWLDERGLVHEDLAAHNVLWRLEPEATVFLLDCDSLRPAGEATGQPLFTTVDWTDPRVLGEEVARPDRASTSYAVGLLVARVLGSPYWRPASGEGSIGPGGGFPPALEPLLDAAVGPAANRPSLRTWLDGIDGIAGALPAVRRVREAPPTPPATLRVEGQTIGLNDRLALLAGLVIGALAAVLVMVRFL</sequence>
<keyword evidence="3" id="KW-1185">Reference proteome</keyword>
<dbReference type="OrthoDB" id="3700382at2"/>
<dbReference type="InterPro" id="IPR011009">
    <property type="entry name" value="Kinase-like_dom_sf"/>
</dbReference>
<keyword evidence="1" id="KW-0472">Membrane</keyword>
<dbReference type="SUPFAM" id="SSF56112">
    <property type="entry name" value="Protein kinase-like (PK-like)"/>
    <property type="match status" value="1"/>
</dbReference>
<dbReference type="Gene3D" id="1.10.510.10">
    <property type="entry name" value="Transferase(Phosphotransferase) domain 1"/>
    <property type="match status" value="1"/>
</dbReference>
<comment type="caution">
    <text evidence="2">The sequence shown here is derived from an EMBL/GenBank/DDBJ whole genome shotgun (WGS) entry which is preliminary data.</text>
</comment>
<dbReference type="RefSeq" id="WP_114031146.1">
    <property type="nucleotide sequence ID" value="NZ_QOIL01000014.1"/>
</dbReference>
<evidence type="ECO:0000256" key="1">
    <source>
        <dbReference type="SAM" id="Phobius"/>
    </source>
</evidence>
<dbReference type="AlphaFoldDB" id="A0A367FD16"/>
<accession>A0A367FD16</accession>
<evidence type="ECO:0000313" key="2">
    <source>
        <dbReference type="EMBL" id="RCG28234.1"/>
    </source>
</evidence>
<gene>
    <name evidence="2" type="ORF">DQ384_24185</name>
</gene>